<dbReference type="Pfam" id="PF13843">
    <property type="entry name" value="DDE_Tnp_1_7"/>
    <property type="match status" value="1"/>
</dbReference>
<dbReference type="EMBL" id="GECZ01004548">
    <property type="protein sequence ID" value="JAS65221.1"/>
    <property type="molecule type" value="Transcribed_RNA"/>
</dbReference>
<accession>A0A1B6GS29</accession>
<proteinExistence type="predicted"/>
<evidence type="ECO:0000313" key="2">
    <source>
        <dbReference type="EMBL" id="JAS65221.1"/>
    </source>
</evidence>
<name>A0A1B6GS29_9HEMI</name>
<sequence>MERDRDCLLRSEDIRREMEGLISEEDDDIVYDSDADIFDNEENEANSFDLMDIEIDSNATNSELLNSDVSVIQTPEPDLPENVGLPHNAVSTENDPLCNICQWHHNSNFEPKKFEFDEANSGLHLEVDGKPLETLTESDIFYQLFDWDIISHIAAETNKYAKANLENNISSFSKLKRWVETNPDEIYCFLAVIMLMPHNNRNTLKQCWSTDPLLESKIYSTTFSQDRFLLLLRMIHFDDNSLATGRDKLYKIRTLIETLRRRYMTFFKPKQNLVIDESLVGWKGRLGWKQYIPKKRKRFGIKLFVLCDCSSGIVLDFIVYTGKGTSVDDTVAADLGISAQVIQSLMQPYIGLNHVIYLDNWYSSPQLYNWLFDNSTGSCGTVRSDRQGMPCFPKKMKKGEVLVCHTNKMLAEKWCDKRQVTMLSTIHKHEMVPTEKFGKVTNKPASVCDYNRNMGAVDKADMIMSFNDSSRKTTKWYRKLFFHLLDVTVLNAHYMHKIACVSNQKQSFSEFRLNLIRQILEAHSVPRTKKIQHPLVGDKNPTRLVERHFPTPLPFSGERKRKIQRQCFVCSNTKIRPKQRKDTSYECKDCKVALCIHPCFAEYHTKKKF</sequence>
<evidence type="ECO:0000259" key="1">
    <source>
        <dbReference type="Pfam" id="PF13843"/>
    </source>
</evidence>
<dbReference type="InterPro" id="IPR029526">
    <property type="entry name" value="PGBD"/>
</dbReference>
<protein>
    <recommendedName>
        <fullName evidence="1">PiggyBac transposable element-derived protein domain-containing protein</fullName>
    </recommendedName>
</protein>
<dbReference type="PANTHER" id="PTHR46599:SF3">
    <property type="entry name" value="PIGGYBAC TRANSPOSABLE ELEMENT-DERIVED PROTEIN 4"/>
    <property type="match status" value="1"/>
</dbReference>
<feature type="domain" description="PiggyBac transposable element-derived protein" evidence="1">
    <location>
        <begin position="137"/>
        <end position="493"/>
    </location>
</feature>
<dbReference type="AlphaFoldDB" id="A0A1B6GS29"/>
<dbReference type="PANTHER" id="PTHR46599">
    <property type="entry name" value="PIGGYBAC TRANSPOSABLE ELEMENT-DERIVED PROTEIN 4"/>
    <property type="match status" value="1"/>
</dbReference>
<reference evidence="2" key="1">
    <citation type="submission" date="2015-11" db="EMBL/GenBank/DDBJ databases">
        <title>De novo transcriptome assembly of four potential Pierce s Disease insect vectors from Arizona vineyards.</title>
        <authorList>
            <person name="Tassone E.E."/>
        </authorList>
    </citation>
    <scope>NUCLEOTIDE SEQUENCE</scope>
</reference>
<organism evidence="2">
    <name type="scientific">Cuerna arida</name>
    <dbReference type="NCBI Taxonomy" id="1464854"/>
    <lineage>
        <taxon>Eukaryota</taxon>
        <taxon>Metazoa</taxon>
        <taxon>Ecdysozoa</taxon>
        <taxon>Arthropoda</taxon>
        <taxon>Hexapoda</taxon>
        <taxon>Insecta</taxon>
        <taxon>Pterygota</taxon>
        <taxon>Neoptera</taxon>
        <taxon>Paraneoptera</taxon>
        <taxon>Hemiptera</taxon>
        <taxon>Auchenorrhyncha</taxon>
        <taxon>Membracoidea</taxon>
        <taxon>Cicadellidae</taxon>
        <taxon>Cicadellinae</taxon>
        <taxon>Proconiini</taxon>
        <taxon>Cuerna</taxon>
    </lineage>
</organism>
<gene>
    <name evidence="2" type="ORF">g.26070</name>
</gene>